<dbReference type="InterPro" id="IPR038770">
    <property type="entry name" value="Na+/solute_symporter_sf"/>
</dbReference>
<feature type="transmembrane region" description="Helical" evidence="8">
    <location>
        <begin position="6"/>
        <end position="24"/>
    </location>
</feature>
<dbReference type="STRING" id="1618023.UH38_06600"/>
<feature type="transmembrane region" description="Helical" evidence="8">
    <location>
        <begin position="232"/>
        <end position="260"/>
    </location>
</feature>
<feature type="transmembrane region" description="Helical" evidence="8">
    <location>
        <begin position="280"/>
        <end position="303"/>
    </location>
</feature>
<evidence type="ECO:0000256" key="8">
    <source>
        <dbReference type="SAM" id="Phobius"/>
    </source>
</evidence>
<keyword evidence="7 8" id="KW-0472">Membrane</keyword>
<dbReference type="PANTHER" id="PTHR36838">
    <property type="entry name" value="AUXIN EFFLUX CARRIER FAMILY PROTEIN"/>
    <property type="match status" value="1"/>
</dbReference>
<reference evidence="9 10" key="1">
    <citation type="submission" date="2015-02" db="EMBL/GenBank/DDBJ databases">
        <title>Draft genome of a novel marine cyanobacterium (Chroococcales) isolated from South Atlantic Ocean.</title>
        <authorList>
            <person name="Rigonato J."/>
            <person name="Alvarenga D.O."/>
            <person name="Branco L.H."/>
            <person name="Varani A.M."/>
            <person name="Brandini F.P."/>
            <person name="Fiore M.F."/>
        </authorList>
    </citation>
    <scope>NUCLEOTIDE SEQUENCE [LARGE SCALE GENOMIC DNA]</scope>
    <source>
        <strain evidence="9 10">CENA595</strain>
    </source>
</reference>
<dbReference type="EMBL" id="JYON01000005">
    <property type="protein sequence ID" value="KJH72438.1"/>
    <property type="molecule type" value="Genomic_DNA"/>
</dbReference>
<keyword evidence="10" id="KW-1185">Reference proteome</keyword>
<organism evidence="9 10">
    <name type="scientific">Aliterella atlantica CENA595</name>
    <dbReference type="NCBI Taxonomy" id="1618023"/>
    <lineage>
        <taxon>Bacteria</taxon>
        <taxon>Bacillati</taxon>
        <taxon>Cyanobacteriota</taxon>
        <taxon>Cyanophyceae</taxon>
        <taxon>Chroococcidiopsidales</taxon>
        <taxon>Aliterellaceae</taxon>
        <taxon>Aliterella</taxon>
    </lineage>
</organism>
<keyword evidence="3" id="KW-0813">Transport</keyword>
<comment type="similarity">
    <text evidence="2">Belongs to the auxin efflux carrier (TC 2.A.69) family.</text>
</comment>
<evidence type="ECO:0000256" key="7">
    <source>
        <dbReference type="ARBA" id="ARBA00023136"/>
    </source>
</evidence>
<dbReference type="GO" id="GO:0005886">
    <property type="term" value="C:plasma membrane"/>
    <property type="evidence" value="ECO:0007669"/>
    <property type="project" value="UniProtKB-SubCell"/>
</dbReference>
<name>A0A0D8ZUJ0_9CYAN</name>
<comment type="caution">
    <text evidence="9">The sequence shown here is derived from an EMBL/GenBank/DDBJ whole genome shotgun (WGS) entry which is preliminary data.</text>
</comment>
<feature type="transmembrane region" description="Helical" evidence="8">
    <location>
        <begin position="98"/>
        <end position="120"/>
    </location>
</feature>
<protein>
    <submittedName>
        <fullName evidence="9">Transporter</fullName>
    </submittedName>
</protein>
<evidence type="ECO:0000256" key="3">
    <source>
        <dbReference type="ARBA" id="ARBA00022448"/>
    </source>
</evidence>
<evidence type="ECO:0000256" key="2">
    <source>
        <dbReference type="ARBA" id="ARBA00010145"/>
    </source>
</evidence>
<evidence type="ECO:0000256" key="1">
    <source>
        <dbReference type="ARBA" id="ARBA00004651"/>
    </source>
</evidence>
<dbReference type="InterPro" id="IPR004776">
    <property type="entry name" value="Mem_transp_PIN-like"/>
</dbReference>
<proteinExistence type="inferred from homology"/>
<dbReference type="RefSeq" id="WP_045053858.1">
    <property type="nucleotide sequence ID" value="NZ_CAWMDP010000032.1"/>
</dbReference>
<sequence length="304" mass="32890">MKLLELYAPLIGLVLLGFILGKKLPANIPVYIGRFLFWLGIPISILVFLRQADLSGPIWVAPLVAWLAILLGAILAWWWIGVSDRTNPIWSRPTQGSFLLAATIGNTGYLGYPITLAFVGSQYFGYALFYDLLGSTLGAWGLGVALAAYFGGSGQNYRQVLQAIAINPSLWSFGFGLGFRQVLLPNLVETMLLRLGWAIVALALILIGMRLSKLDSWHNLPRASISLGIKMLIVPLILGSSLAFFGITGATGLAIVLQMSMPPAFATLVIAEAYNLDRELSVTALAVGSGGLLVTLPIWLWLFN</sequence>
<dbReference type="Proteomes" id="UP000032452">
    <property type="component" value="Unassembled WGS sequence"/>
</dbReference>
<dbReference type="Pfam" id="PF03547">
    <property type="entry name" value="Mem_trans"/>
    <property type="match status" value="1"/>
</dbReference>
<feature type="transmembrane region" description="Helical" evidence="8">
    <location>
        <begin position="31"/>
        <end position="52"/>
    </location>
</feature>
<evidence type="ECO:0000313" key="10">
    <source>
        <dbReference type="Proteomes" id="UP000032452"/>
    </source>
</evidence>
<evidence type="ECO:0000256" key="4">
    <source>
        <dbReference type="ARBA" id="ARBA00022475"/>
    </source>
</evidence>
<dbReference type="Gene3D" id="1.20.1530.20">
    <property type="match status" value="1"/>
</dbReference>
<feature type="transmembrane region" description="Helical" evidence="8">
    <location>
        <begin position="191"/>
        <end position="211"/>
    </location>
</feature>
<dbReference type="AlphaFoldDB" id="A0A0D8ZUJ0"/>
<dbReference type="PANTHER" id="PTHR36838:SF1">
    <property type="entry name" value="SLR1864 PROTEIN"/>
    <property type="match status" value="1"/>
</dbReference>
<keyword evidence="5 8" id="KW-0812">Transmembrane</keyword>
<feature type="transmembrane region" description="Helical" evidence="8">
    <location>
        <begin position="58"/>
        <end position="78"/>
    </location>
</feature>
<dbReference type="PATRIC" id="fig|1618023.3.peg.2804"/>
<accession>A0A0D8ZUJ0</accession>
<feature type="transmembrane region" description="Helical" evidence="8">
    <location>
        <begin position="126"/>
        <end position="148"/>
    </location>
</feature>
<evidence type="ECO:0000256" key="6">
    <source>
        <dbReference type="ARBA" id="ARBA00022989"/>
    </source>
</evidence>
<gene>
    <name evidence="9" type="ORF">UH38_06600</name>
</gene>
<evidence type="ECO:0000313" key="9">
    <source>
        <dbReference type="EMBL" id="KJH72438.1"/>
    </source>
</evidence>
<comment type="subcellular location">
    <subcellularLocation>
        <location evidence="1">Cell membrane</location>
        <topology evidence="1">Multi-pass membrane protein</topology>
    </subcellularLocation>
</comment>
<dbReference type="GO" id="GO:0055085">
    <property type="term" value="P:transmembrane transport"/>
    <property type="evidence" value="ECO:0007669"/>
    <property type="project" value="InterPro"/>
</dbReference>
<keyword evidence="4" id="KW-1003">Cell membrane</keyword>
<evidence type="ECO:0000256" key="5">
    <source>
        <dbReference type="ARBA" id="ARBA00022692"/>
    </source>
</evidence>
<keyword evidence="6 8" id="KW-1133">Transmembrane helix</keyword>